<gene>
    <name evidence="2" type="ORF">QJS35_03615</name>
</gene>
<protein>
    <recommendedName>
        <fullName evidence="4">DUF5668 domain-containing protein</fullName>
    </recommendedName>
</protein>
<feature type="transmembrane region" description="Helical" evidence="1">
    <location>
        <begin position="82"/>
        <end position="103"/>
    </location>
</feature>
<organism evidence="2 3">
    <name type="scientific">Cohnella silvisoli</name>
    <dbReference type="NCBI Taxonomy" id="2873699"/>
    <lineage>
        <taxon>Bacteria</taxon>
        <taxon>Bacillati</taxon>
        <taxon>Bacillota</taxon>
        <taxon>Bacilli</taxon>
        <taxon>Bacillales</taxon>
        <taxon>Paenibacillaceae</taxon>
        <taxon>Cohnella</taxon>
    </lineage>
</organism>
<keyword evidence="1" id="KW-1133">Transmembrane helix</keyword>
<evidence type="ECO:0000256" key="1">
    <source>
        <dbReference type="SAM" id="Phobius"/>
    </source>
</evidence>
<accession>A0ABV1KN07</accession>
<keyword evidence="1" id="KW-0472">Membrane</keyword>
<feature type="transmembrane region" description="Helical" evidence="1">
    <location>
        <begin position="39"/>
        <end position="70"/>
    </location>
</feature>
<comment type="caution">
    <text evidence="2">The sequence shown here is derived from an EMBL/GenBank/DDBJ whole genome shotgun (WGS) entry which is preliminary data.</text>
</comment>
<evidence type="ECO:0000313" key="3">
    <source>
        <dbReference type="Proteomes" id="UP001493487"/>
    </source>
</evidence>
<dbReference type="EMBL" id="JASKHM010000002">
    <property type="protein sequence ID" value="MEQ4481475.1"/>
    <property type="molecule type" value="Genomic_DNA"/>
</dbReference>
<feature type="transmembrane region" description="Helical" evidence="1">
    <location>
        <begin position="109"/>
        <end position="129"/>
    </location>
</feature>
<feature type="transmembrane region" description="Helical" evidence="1">
    <location>
        <begin position="136"/>
        <end position="156"/>
    </location>
</feature>
<dbReference type="RefSeq" id="WP_232184088.1">
    <property type="nucleotide sequence ID" value="NZ_JAIOAP010000002.1"/>
</dbReference>
<proteinExistence type="predicted"/>
<name>A0ABV1KN07_9BACL</name>
<keyword evidence="3" id="KW-1185">Reference proteome</keyword>
<keyword evidence="1" id="KW-0812">Transmembrane</keyword>
<sequence length="209" mass="23554">MSPVFSAVFLWLMATILWWSGWREEAGEGFPHWMVGSFLAIWPLALLANVAITPSLQVNGAWLWTLFALITMAWRTNPNRRWTSISAGVLLGSIYLLLCRLAYYPSGFSHFIAPWGTAILVGCLSALLLRNSTEQLLAISTALYLSEGITVFVQSTSDTFPIVKASEWLEVWWISVLVSRLWSISVKSAAIQARRWAFKMGWKRGRHSS</sequence>
<evidence type="ECO:0000313" key="2">
    <source>
        <dbReference type="EMBL" id="MEQ4481475.1"/>
    </source>
</evidence>
<dbReference type="Proteomes" id="UP001493487">
    <property type="component" value="Unassembled WGS sequence"/>
</dbReference>
<reference evidence="2 3" key="1">
    <citation type="journal article" date="2023" name="Genome Announc.">
        <title>Pan-Genome Analyses of the Genus Cohnella and Proposal of the Novel Species Cohnella silvisoli sp. nov., Isolated from Forest Soil.</title>
        <authorList>
            <person name="Wang C."/>
            <person name="Mao L."/>
            <person name="Bao G."/>
            <person name="Zhu H."/>
        </authorList>
    </citation>
    <scope>NUCLEOTIDE SEQUENCE [LARGE SCALE GENOMIC DNA]</scope>
    <source>
        <strain evidence="2 3">NL03-T5-1</strain>
    </source>
</reference>
<feature type="transmembrane region" description="Helical" evidence="1">
    <location>
        <begin position="171"/>
        <end position="190"/>
    </location>
</feature>
<evidence type="ECO:0008006" key="4">
    <source>
        <dbReference type="Google" id="ProtNLM"/>
    </source>
</evidence>